<feature type="transmembrane region" description="Helical" evidence="9">
    <location>
        <begin position="12"/>
        <end position="36"/>
    </location>
</feature>
<evidence type="ECO:0000313" key="12">
    <source>
        <dbReference type="Proteomes" id="UP000000606"/>
    </source>
</evidence>
<dbReference type="PANTHER" id="PTHR48020:SF12">
    <property type="entry name" value="PROTON MYO-INOSITOL COTRANSPORTER"/>
    <property type="match status" value="1"/>
</dbReference>
<proteinExistence type="inferred from homology"/>
<organism evidence="11 12">
    <name type="scientific">Bacillus licheniformis (strain ATCC 14580 / DSM 13 / JCM 2505 / CCUG 7422 / NBRC 12200 / NCIMB 9375 / NCTC 10341 / NRRL NRS-1264 / Gibson 46)</name>
    <dbReference type="NCBI Taxonomy" id="279010"/>
    <lineage>
        <taxon>Bacteria</taxon>
        <taxon>Bacillati</taxon>
        <taxon>Bacillota</taxon>
        <taxon>Bacilli</taxon>
        <taxon>Bacillales</taxon>
        <taxon>Bacillaceae</taxon>
        <taxon>Bacillus</taxon>
    </lineage>
</organism>
<evidence type="ECO:0000256" key="4">
    <source>
        <dbReference type="ARBA" id="ARBA00022475"/>
    </source>
</evidence>
<feature type="transmembrane region" description="Helical" evidence="9">
    <location>
        <begin position="163"/>
        <end position="184"/>
    </location>
</feature>
<dbReference type="GO" id="GO:0022857">
    <property type="term" value="F:transmembrane transporter activity"/>
    <property type="evidence" value="ECO:0007669"/>
    <property type="project" value="InterPro"/>
</dbReference>
<dbReference type="FunFam" id="1.20.1250.20:FF:000073">
    <property type="entry name" value="MFS myo-inositol transporter, putative"/>
    <property type="match status" value="1"/>
</dbReference>
<accession>A5A647</accession>
<dbReference type="NCBIfam" id="TIGR00879">
    <property type="entry name" value="SP"/>
    <property type="match status" value="1"/>
</dbReference>
<feature type="transmembrane region" description="Helical" evidence="9">
    <location>
        <begin position="277"/>
        <end position="298"/>
    </location>
</feature>
<sequence>MMKGKRSNAWLYFFGALGGVLYGYDTGVISGAILFMKDELGLNAFTEGLVVSAILIGAIFGSGLSGRLTDRFGRRRAIMSAAVLYCIGGLGTALAPSTEYMVAFRIVLGLAVGCSTTIVPLYLSELAPKESRGALSSLNQLMITIGILLSYLINYAFSDAGAWRWMLGLALIPSIGLLIGIFFMPESPRWLLTKGKEEKARRVLSKMRGGERVDQEVKEIKEAEKQDQGGLKELLEPWVRPALIAGVGLAFLQQFIGTNTIIYYAPKTFTNVGFEDSAAILGTVGIGTVNVLMTLVAIRFIDRIGRKPLLLFGNAGMVISLIVLSFSNLFFGNTSGAAWTTVICLGVFIVVFAVSWGPIVWVMLPELFPLHVRGIGTGVSTLMLHAGNLIVTLSFPVLMEAMGISYLFLCYAAIGIAAFLFVFFKVTETKGKVWKRSSRICGTSTAESRQLTHSRLNDRQKDGQGPILFCVKRPADHG</sequence>
<feature type="domain" description="Major facilitator superfamily (MFS) profile" evidence="10">
    <location>
        <begin position="11"/>
        <end position="430"/>
    </location>
</feature>
<keyword evidence="5 9" id="KW-0812">Transmembrane</keyword>
<evidence type="ECO:0000256" key="8">
    <source>
        <dbReference type="RuleBase" id="RU003346"/>
    </source>
</evidence>
<dbReference type="KEGG" id="bli:BL02474"/>
<dbReference type="SUPFAM" id="SSF103473">
    <property type="entry name" value="MFS general substrate transporter"/>
    <property type="match status" value="1"/>
</dbReference>
<dbReference type="InterPro" id="IPR005828">
    <property type="entry name" value="MFS_sugar_transport-like"/>
</dbReference>
<dbReference type="PRINTS" id="PR00171">
    <property type="entry name" value="SUGRTRNSPORT"/>
</dbReference>
<feature type="transmembrane region" description="Helical" evidence="9">
    <location>
        <begin position="102"/>
        <end position="123"/>
    </location>
</feature>
<keyword evidence="7 9" id="KW-0472">Membrane</keyword>
<dbReference type="Proteomes" id="UP000000606">
    <property type="component" value="Chromosome"/>
</dbReference>
<keyword evidence="12" id="KW-1185">Reference proteome</keyword>
<keyword evidence="11" id="KW-0762">Sugar transport</keyword>
<keyword evidence="3 8" id="KW-0813">Transport</keyword>
<feature type="transmembrane region" description="Helical" evidence="9">
    <location>
        <begin position="48"/>
        <end position="65"/>
    </location>
</feature>
<evidence type="ECO:0000313" key="11">
    <source>
        <dbReference type="EMBL" id="AAU25275.2"/>
    </source>
</evidence>
<dbReference type="PROSITE" id="PS00217">
    <property type="entry name" value="SUGAR_TRANSPORT_2"/>
    <property type="match status" value="1"/>
</dbReference>
<dbReference type="eggNOG" id="COG2814">
    <property type="taxonomic scope" value="Bacteria"/>
</dbReference>
<dbReference type="HOGENOM" id="CLU_001265_30_5_9"/>
<evidence type="ECO:0000259" key="10">
    <source>
        <dbReference type="PROSITE" id="PS50850"/>
    </source>
</evidence>
<dbReference type="InterPro" id="IPR047984">
    <property type="entry name" value="XylE-like"/>
</dbReference>
<feature type="transmembrane region" description="Helical" evidence="9">
    <location>
        <begin position="135"/>
        <end position="157"/>
    </location>
</feature>
<dbReference type="PROSITE" id="PS50850">
    <property type="entry name" value="MFS"/>
    <property type="match status" value="1"/>
</dbReference>
<comment type="subcellular location">
    <subcellularLocation>
        <location evidence="1">Cell membrane</location>
        <topology evidence="1">Multi-pass membrane protein</topology>
    </subcellularLocation>
</comment>
<evidence type="ECO:0000256" key="3">
    <source>
        <dbReference type="ARBA" id="ARBA00022448"/>
    </source>
</evidence>
<evidence type="ECO:0000256" key="9">
    <source>
        <dbReference type="SAM" id="Phobius"/>
    </source>
</evidence>
<feature type="transmembrane region" description="Helical" evidence="9">
    <location>
        <begin position="242"/>
        <end position="265"/>
    </location>
</feature>
<dbReference type="InterPro" id="IPR003663">
    <property type="entry name" value="Sugar/inositol_transpt"/>
</dbReference>
<dbReference type="Pfam" id="PF00083">
    <property type="entry name" value="Sugar_tr"/>
    <property type="match status" value="1"/>
</dbReference>
<keyword evidence="6 9" id="KW-1133">Transmembrane helix</keyword>
<dbReference type="CDD" id="cd17359">
    <property type="entry name" value="MFS_XylE_like"/>
    <property type="match status" value="1"/>
</dbReference>
<dbReference type="PROSITE" id="PS00216">
    <property type="entry name" value="SUGAR_TRANSPORT_1"/>
    <property type="match status" value="1"/>
</dbReference>
<dbReference type="EMBL" id="CP000002">
    <property type="protein sequence ID" value="AAU25275.2"/>
    <property type="molecule type" value="Genomic_DNA"/>
</dbReference>
<feature type="transmembrane region" description="Helical" evidence="9">
    <location>
        <begin position="375"/>
        <end position="398"/>
    </location>
</feature>
<reference evidence="11 12" key="1">
    <citation type="journal article" date="2004" name="Genome Biol.">
        <title>Complete genome sequence of the industrial bacterium Bacillus licheniformis and comparisons with closely related Bacillus species.</title>
        <authorList>
            <person name="Rey M.W."/>
            <person name="Ramaiya P."/>
            <person name="Nelson B.A."/>
            <person name="Brody-Karpin S.D."/>
            <person name="Zaretsky E.J."/>
            <person name="Tang M."/>
            <person name="Lopez de Leon A."/>
            <person name="Xiang H."/>
            <person name="Gusti V."/>
            <person name="Clausen I.G."/>
            <person name="Olsen P.B."/>
            <person name="Rasmussen M.D."/>
            <person name="Andersen J.T."/>
            <person name="Jorgensen P.L."/>
            <person name="Larsen T.S."/>
            <person name="Sorokin A."/>
            <person name="Bolotin A."/>
            <person name="Lapidus A."/>
            <person name="Galleron N."/>
            <person name="Ehrlich S.D."/>
            <person name="Berka R.M."/>
        </authorList>
    </citation>
    <scope>NUCLEOTIDE SEQUENCE [LARGE SCALE GENOMIC DNA]</scope>
    <source>
        <strain evidence="12">ATCC 14580 / DSM 13 / JCM 2505 / CCUG 7422 / NBRC 12200 / NCIMB 9375 / NCTC 10341 / NRRL NRS-1264 / Gibson 46</strain>
    </source>
</reference>
<evidence type="ECO:0000256" key="5">
    <source>
        <dbReference type="ARBA" id="ARBA00022692"/>
    </source>
</evidence>
<keyword evidence="4" id="KW-1003">Cell membrane</keyword>
<protein>
    <submittedName>
        <fullName evidence="11">Sugar transporter YwtG</fullName>
    </submittedName>
</protein>
<feature type="transmembrane region" description="Helical" evidence="9">
    <location>
        <begin position="404"/>
        <end position="426"/>
    </location>
</feature>
<dbReference type="PANTHER" id="PTHR48020">
    <property type="entry name" value="PROTON MYO-INOSITOL COTRANSPORTER"/>
    <property type="match status" value="1"/>
</dbReference>
<dbReference type="GO" id="GO:0005886">
    <property type="term" value="C:plasma membrane"/>
    <property type="evidence" value="ECO:0007669"/>
    <property type="project" value="UniProtKB-SubCell"/>
</dbReference>
<dbReference type="AlphaFoldDB" id="A5A647"/>
<gene>
    <name evidence="11" type="primary">ywtG</name>
    <name evidence="11" type="ordered locus">BL02474</name>
</gene>
<dbReference type="InterPro" id="IPR036259">
    <property type="entry name" value="MFS_trans_sf"/>
</dbReference>
<dbReference type="InterPro" id="IPR020846">
    <property type="entry name" value="MFS_dom"/>
</dbReference>
<feature type="transmembrane region" description="Helical" evidence="9">
    <location>
        <begin position="337"/>
        <end position="363"/>
    </location>
</feature>
<dbReference type="InterPro" id="IPR005829">
    <property type="entry name" value="Sugar_transporter_CS"/>
</dbReference>
<evidence type="ECO:0000256" key="7">
    <source>
        <dbReference type="ARBA" id="ARBA00023136"/>
    </source>
</evidence>
<evidence type="ECO:0000256" key="2">
    <source>
        <dbReference type="ARBA" id="ARBA00010992"/>
    </source>
</evidence>
<dbReference type="InterPro" id="IPR050814">
    <property type="entry name" value="Myo-inositol_Transporter"/>
</dbReference>
<feature type="transmembrane region" description="Helical" evidence="9">
    <location>
        <begin position="77"/>
        <end position="96"/>
    </location>
</feature>
<feature type="transmembrane region" description="Helical" evidence="9">
    <location>
        <begin position="310"/>
        <end position="331"/>
    </location>
</feature>
<dbReference type="STRING" id="279010.BL02474"/>
<comment type="similarity">
    <text evidence="2 8">Belongs to the major facilitator superfamily. Sugar transporter (TC 2.A.1.1) family.</text>
</comment>
<name>A5A647_BACLD</name>
<evidence type="ECO:0000256" key="6">
    <source>
        <dbReference type="ARBA" id="ARBA00022989"/>
    </source>
</evidence>
<dbReference type="Gene3D" id="1.20.1250.20">
    <property type="entry name" value="MFS general substrate transporter like domains"/>
    <property type="match status" value="1"/>
</dbReference>
<evidence type="ECO:0000256" key="1">
    <source>
        <dbReference type="ARBA" id="ARBA00004651"/>
    </source>
</evidence>